<accession>A0ABS7PA04</accession>
<dbReference type="Proteomes" id="UP000759298">
    <property type="component" value="Unassembled WGS sequence"/>
</dbReference>
<organism evidence="2 3">
    <name type="scientific">Alteriqipengyuania abyssalis</name>
    <dbReference type="NCBI Taxonomy" id="2860200"/>
    <lineage>
        <taxon>Bacteria</taxon>
        <taxon>Pseudomonadati</taxon>
        <taxon>Pseudomonadota</taxon>
        <taxon>Alphaproteobacteria</taxon>
        <taxon>Sphingomonadales</taxon>
        <taxon>Erythrobacteraceae</taxon>
        <taxon>Alteriqipengyuania</taxon>
    </lineage>
</organism>
<keyword evidence="3" id="KW-1185">Reference proteome</keyword>
<keyword evidence="1" id="KW-1133">Transmembrane helix</keyword>
<evidence type="ECO:0000313" key="2">
    <source>
        <dbReference type="EMBL" id="MBY8335894.1"/>
    </source>
</evidence>
<keyword evidence="1" id="KW-0472">Membrane</keyword>
<comment type="caution">
    <text evidence="2">The sequence shown here is derived from an EMBL/GenBank/DDBJ whole genome shotgun (WGS) entry which is preliminary data.</text>
</comment>
<dbReference type="RefSeq" id="WP_222823641.1">
    <property type="nucleotide sequence ID" value="NZ_JAHWXP010000001.1"/>
</dbReference>
<sequence length="92" mass="9511">MPDLLPSFLIVAGVPPSAGVLLDPASVLVGLGALVGLFAGFAWHKVWRSIDTSGEAVTGPDKRGLKDAAFLSMGAFTLTSAGYLFGVFFGRI</sequence>
<gene>
    <name evidence="2" type="ORF">KYN89_02415</name>
</gene>
<proteinExistence type="predicted"/>
<evidence type="ECO:0000313" key="3">
    <source>
        <dbReference type="Proteomes" id="UP000759298"/>
    </source>
</evidence>
<keyword evidence="1" id="KW-0812">Transmembrane</keyword>
<protein>
    <submittedName>
        <fullName evidence="2">Uncharacterized protein</fullName>
    </submittedName>
</protein>
<reference evidence="2 3" key="1">
    <citation type="submission" date="2021-07" db="EMBL/GenBank/DDBJ databases">
        <title>Alteriqipengyuania abyssalis NZ-12B nov, sp.nov isolated from deep sea sponge in pacific ocean.</title>
        <authorList>
            <person name="Tareen S."/>
            <person name="Wink J."/>
        </authorList>
    </citation>
    <scope>NUCLEOTIDE SEQUENCE [LARGE SCALE GENOMIC DNA]</scope>
    <source>
        <strain evidence="2 3">NZ-12B</strain>
    </source>
</reference>
<feature type="transmembrane region" description="Helical" evidence="1">
    <location>
        <begin position="68"/>
        <end position="89"/>
    </location>
</feature>
<evidence type="ECO:0000256" key="1">
    <source>
        <dbReference type="SAM" id="Phobius"/>
    </source>
</evidence>
<name>A0ABS7PA04_9SPHN</name>
<feature type="transmembrane region" description="Helical" evidence="1">
    <location>
        <begin position="29"/>
        <end position="47"/>
    </location>
</feature>
<dbReference type="EMBL" id="JAHWXP010000001">
    <property type="protein sequence ID" value="MBY8335894.1"/>
    <property type="molecule type" value="Genomic_DNA"/>
</dbReference>